<dbReference type="Proteomes" id="UP000738349">
    <property type="component" value="Unassembled WGS sequence"/>
</dbReference>
<proteinExistence type="predicted"/>
<evidence type="ECO:0000313" key="2">
    <source>
        <dbReference type="Proteomes" id="UP000738349"/>
    </source>
</evidence>
<dbReference type="OrthoDB" id="10502599at2759"/>
<evidence type="ECO:0000313" key="1">
    <source>
        <dbReference type="EMBL" id="KAH7124238.1"/>
    </source>
</evidence>
<dbReference type="EMBL" id="JAGMUV010000022">
    <property type="protein sequence ID" value="KAH7124238.1"/>
    <property type="molecule type" value="Genomic_DNA"/>
</dbReference>
<comment type="caution">
    <text evidence="1">The sequence shown here is derived from an EMBL/GenBank/DDBJ whole genome shotgun (WGS) entry which is preliminary data.</text>
</comment>
<sequence>MTTLQNRLLRLGGLTVGFFPSCNCLTGVNCSPLQAARHLSRSQDSILPSQLPSVYRTTAIYRHLPPYRGARTGLSLTLRFNAFPHKTTATGDPLTAKPHTLCPS</sequence>
<organism evidence="1 2">
    <name type="scientific">Dactylonectria macrodidyma</name>
    <dbReference type="NCBI Taxonomy" id="307937"/>
    <lineage>
        <taxon>Eukaryota</taxon>
        <taxon>Fungi</taxon>
        <taxon>Dikarya</taxon>
        <taxon>Ascomycota</taxon>
        <taxon>Pezizomycotina</taxon>
        <taxon>Sordariomycetes</taxon>
        <taxon>Hypocreomycetidae</taxon>
        <taxon>Hypocreales</taxon>
        <taxon>Nectriaceae</taxon>
        <taxon>Dactylonectria</taxon>
    </lineage>
</organism>
<keyword evidence="2" id="KW-1185">Reference proteome</keyword>
<protein>
    <submittedName>
        <fullName evidence="1">Uncharacterized protein</fullName>
    </submittedName>
</protein>
<reference evidence="1" key="1">
    <citation type="journal article" date="2021" name="Nat. Commun.">
        <title>Genetic determinants of endophytism in the Arabidopsis root mycobiome.</title>
        <authorList>
            <person name="Mesny F."/>
            <person name="Miyauchi S."/>
            <person name="Thiergart T."/>
            <person name="Pickel B."/>
            <person name="Atanasova L."/>
            <person name="Karlsson M."/>
            <person name="Huettel B."/>
            <person name="Barry K.W."/>
            <person name="Haridas S."/>
            <person name="Chen C."/>
            <person name="Bauer D."/>
            <person name="Andreopoulos W."/>
            <person name="Pangilinan J."/>
            <person name="LaButti K."/>
            <person name="Riley R."/>
            <person name="Lipzen A."/>
            <person name="Clum A."/>
            <person name="Drula E."/>
            <person name="Henrissat B."/>
            <person name="Kohler A."/>
            <person name="Grigoriev I.V."/>
            <person name="Martin F.M."/>
            <person name="Hacquard S."/>
        </authorList>
    </citation>
    <scope>NUCLEOTIDE SEQUENCE</scope>
    <source>
        <strain evidence="1">MPI-CAGE-AT-0147</strain>
    </source>
</reference>
<gene>
    <name evidence="1" type="ORF">EDB81DRAFT_812177</name>
</gene>
<accession>A0A9P9DS23</accession>
<dbReference type="AlphaFoldDB" id="A0A9P9DS23"/>
<name>A0A9P9DS23_9HYPO</name>